<evidence type="ECO:0000313" key="4">
    <source>
        <dbReference type="EMBL" id="MFH0253655.1"/>
    </source>
</evidence>
<protein>
    <submittedName>
        <fullName evidence="4">BamA/TamA family outer membrane protein</fullName>
    </submittedName>
</protein>
<dbReference type="InterPro" id="IPR000184">
    <property type="entry name" value="Bac_surfAg_D15"/>
</dbReference>
<reference evidence="4 5" key="1">
    <citation type="submission" date="2024-10" db="EMBL/GenBank/DDBJ databases">
        <authorList>
            <person name="Yang X.-N."/>
        </authorList>
    </citation>
    <scope>NUCLEOTIDE SEQUENCE [LARGE SCALE GENOMIC DNA]</scope>
    <source>
        <strain evidence="4 5">CAU 1059</strain>
    </source>
</reference>
<dbReference type="RefSeq" id="WP_377172720.1">
    <property type="nucleotide sequence ID" value="NZ_JBHTJC010000005.1"/>
</dbReference>
<evidence type="ECO:0000256" key="2">
    <source>
        <dbReference type="ARBA" id="ARBA00023136"/>
    </source>
</evidence>
<organism evidence="4 5">
    <name type="scientific">Roseovarius aquimarinus</name>
    <dbReference type="NCBI Taxonomy" id="1229156"/>
    <lineage>
        <taxon>Bacteria</taxon>
        <taxon>Pseudomonadati</taxon>
        <taxon>Pseudomonadota</taxon>
        <taxon>Alphaproteobacteria</taxon>
        <taxon>Rhodobacterales</taxon>
        <taxon>Roseobacteraceae</taxon>
        <taxon>Roseovarius</taxon>
    </lineage>
</organism>
<keyword evidence="2" id="KW-0472">Membrane</keyword>
<accession>A0ABW7I668</accession>
<evidence type="ECO:0000256" key="1">
    <source>
        <dbReference type="ARBA" id="ARBA00004370"/>
    </source>
</evidence>
<dbReference type="Pfam" id="PF01103">
    <property type="entry name" value="Omp85"/>
    <property type="match status" value="1"/>
</dbReference>
<comment type="caution">
    <text evidence="4">The sequence shown here is derived from an EMBL/GenBank/DDBJ whole genome shotgun (WGS) entry which is preliminary data.</text>
</comment>
<comment type="subcellular location">
    <subcellularLocation>
        <location evidence="1">Membrane</location>
    </subcellularLocation>
</comment>
<proteinExistence type="predicted"/>
<feature type="domain" description="Bacterial surface antigen (D15)" evidence="3">
    <location>
        <begin position="91"/>
        <end position="407"/>
    </location>
</feature>
<keyword evidence="5" id="KW-1185">Reference proteome</keyword>
<sequence>MNYVAQRPSVVIIVGAPFMKRVSVFAGAAVLSILAAPGLSETLHDVAVAPDESPESAPEKSAEPLVELGASLGYNTELGVVAGARVGTDRLFGRNQSLDLTIEASEETLRYSAQYAAPDLFGEQPSFGLRLFAAQVERGDVFDFDSNVLGVEPRLTWKLDEGLSVSTFATFSWGEIDNLRAGSSNLIRKDVGTRAQQVIGVDVKRRKPGKGGALRGVSYGLGLEAGHSDMGHDYLSLSARYGAGWVAGAEDNVLLKMQLRGSAIASLDGTSHIGDRTFLGQSSLRGFAFGGIGPRDLSVATQPALGGNYSTTAQFDAQFRDAFDAVSERITPGVFVDFGSLWGLDDTRGGVAGGQRVDDGFNLRASGGVTFRLDTGMGPILLSIAQPILKESYDEVQEFSISYQTSF</sequence>
<evidence type="ECO:0000259" key="3">
    <source>
        <dbReference type="Pfam" id="PF01103"/>
    </source>
</evidence>
<dbReference type="Proteomes" id="UP001607157">
    <property type="component" value="Unassembled WGS sequence"/>
</dbReference>
<dbReference type="Gene3D" id="2.40.160.50">
    <property type="entry name" value="membrane protein fhac: a member of the omp85/tpsb transporter family"/>
    <property type="match status" value="1"/>
</dbReference>
<gene>
    <name evidence="4" type="ORF">ACGRVM_07110</name>
</gene>
<dbReference type="EMBL" id="JBIHMM010000001">
    <property type="protein sequence ID" value="MFH0253655.1"/>
    <property type="molecule type" value="Genomic_DNA"/>
</dbReference>
<evidence type="ECO:0000313" key="5">
    <source>
        <dbReference type="Proteomes" id="UP001607157"/>
    </source>
</evidence>
<name>A0ABW7I668_9RHOB</name>